<keyword evidence="4" id="KW-0472">Membrane</keyword>
<evidence type="ECO:0000256" key="3">
    <source>
        <dbReference type="ARBA" id="ARBA00022912"/>
    </source>
</evidence>
<dbReference type="InterPro" id="IPR029021">
    <property type="entry name" value="Prot-tyrosine_phosphatase-like"/>
</dbReference>
<evidence type="ECO:0000256" key="1">
    <source>
        <dbReference type="ARBA" id="ARBA00008601"/>
    </source>
</evidence>
<gene>
    <name evidence="6" type="ORF">QR680_012990</name>
</gene>
<dbReference type="Gene3D" id="3.90.190.10">
    <property type="entry name" value="Protein tyrosine phosphatase superfamily"/>
    <property type="match status" value="1"/>
</dbReference>
<dbReference type="EMBL" id="JAUCMV010000002">
    <property type="protein sequence ID" value="KAK0417406.1"/>
    <property type="molecule type" value="Genomic_DNA"/>
</dbReference>
<keyword evidence="2" id="KW-0378">Hydrolase</keyword>
<dbReference type="PANTHER" id="PTHR45961">
    <property type="entry name" value="IP21249P"/>
    <property type="match status" value="1"/>
</dbReference>
<sequence>MPSEINFGLIFAAAAPSTRLLRPWIPDDSATPGFCSMGRAIISTPKVALQARPMIGPSRVFREAILGHLCLLFRVGPRRSIRVANPLASAAPFQMTSPVVIERDCSRISRIRPFLYLSGVGPLTPQNLQKFSCVINCIAGFRHVVPSHLTVLHIPIEDEENADLTPYWQLVFQTIEANKKVNGKVLIFCGMGKFVRVAPLRPAHIQSKPQNRPLSGISRSPTFVMAYLVCIERMSLLEAYKYIQARRNIICPNIGFFRQLIELEEKITGKRTVSIIEPIAGVEVADVVWNELYDEVMEDLQKKAVGVPKDEDKSVQNTKFRVVDSRANGVQSCERATRDRVAPPTRNSPSTIDKRRPRRCCLLCLGHAPCMAVSPLLESERHQRALAVGVATTISILSLALVCGFALLPVRGPSLPEDKAAIFDAV</sequence>
<dbReference type="PANTHER" id="PTHR45961:SF2">
    <property type="entry name" value="PROTEIN CBG09952"/>
    <property type="match status" value="1"/>
</dbReference>
<dbReference type="SUPFAM" id="SSF52799">
    <property type="entry name" value="(Phosphotyrosine protein) phosphatases II"/>
    <property type="match status" value="1"/>
</dbReference>
<dbReference type="Proteomes" id="UP001175271">
    <property type="component" value="Unassembled WGS sequence"/>
</dbReference>
<dbReference type="GO" id="GO:0005737">
    <property type="term" value="C:cytoplasm"/>
    <property type="evidence" value="ECO:0007669"/>
    <property type="project" value="TreeGrafter"/>
</dbReference>
<dbReference type="CDD" id="cd14514">
    <property type="entry name" value="DUSP14-like"/>
    <property type="match status" value="1"/>
</dbReference>
<accession>A0AA39M0U6</accession>
<feature type="domain" description="Tyrosine-protein phosphatase" evidence="5">
    <location>
        <begin position="107"/>
        <end position="269"/>
    </location>
</feature>
<comment type="similarity">
    <text evidence="1">Belongs to the protein-tyrosine phosphatase family. Non-receptor class dual specificity subfamily.</text>
</comment>
<protein>
    <recommendedName>
        <fullName evidence="5">Tyrosine-protein phosphatase domain-containing protein</fullName>
    </recommendedName>
</protein>
<proteinExistence type="inferred from homology"/>
<dbReference type="AlphaFoldDB" id="A0AA39M0U6"/>
<dbReference type="PROSITE" id="PS50054">
    <property type="entry name" value="TYR_PHOSPHATASE_DUAL"/>
    <property type="match status" value="1"/>
</dbReference>
<dbReference type="InterPro" id="IPR052103">
    <property type="entry name" value="Dual_spec_Phospatases"/>
</dbReference>
<keyword evidence="4" id="KW-1133">Transmembrane helix</keyword>
<comment type="caution">
    <text evidence="6">The sequence shown here is derived from an EMBL/GenBank/DDBJ whole genome shotgun (WGS) entry which is preliminary data.</text>
</comment>
<keyword evidence="4" id="KW-0812">Transmembrane</keyword>
<evidence type="ECO:0000313" key="7">
    <source>
        <dbReference type="Proteomes" id="UP001175271"/>
    </source>
</evidence>
<dbReference type="InterPro" id="IPR000340">
    <property type="entry name" value="Dual-sp_phosphatase_cat-dom"/>
</dbReference>
<dbReference type="InterPro" id="IPR020422">
    <property type="entry name" value="TYR_PHOSPHATASE_DUAL_dom"/>
</dbReference>
<feature type="transmembrane region" description="Helical" evidence="4">
    <location>
        <begin position="385"/>
        <end position="408"/>
    </location>
</feature>
<evidence type="ECO:0000313" key="6">
    <source>
        <dbReference type="EMBL" id="KAK0417406.1"/>
    </source>
</evidence>
<evidence type="ECO:0000259" key="5">
    <source>
        <dbReference type="PROSITE" id="PS50054"/>
    </source>
</evidence>
<keyword evidence="3" id="KW-0904">Protein phosphatase</keyword>
<organism evidence="6 7">
    <name type="scientific">Steinernema hermaphroditum</name>
    <dbReference type="NCBI Taxonomy" id="289476"/>
    <lineage>
        <taxon>Eukaryota</taxon>
        <taxon>Metazoa</taxon>
        <taxon>Ecdysozoa</taxon>
        <taxon>Nematoda</taxon>
        <taxon>Chromadorea</taxon>
        <taxon>Rhabditida</taxon>
        <taxon>Tylenchina</taxon>
        <taxon>Panagrolaimomorpha</taxon>
        <taxon>Strongyloidoidea</taxon>
        <taxon>Steinernematidae</taxon>
        <taxon>Steinernema</taxon>
    </lineage>
</organism>
<evidence type="ECO:0000256" key="2">
    <source>
        <dbReference type="ARBA" id="ARBA00022801"/>
    </source>
</evidence>
<dbReference type="Pfam" id="PF00782">
    <property type="entry name" value="DSPc"/>
    <property type="match status" value="1"/>
</dbReference>
<dbReference type="SMART" id="SM00195">
    <property type="entry name" value="DSPc"/>
    <property type="match status" value="1"/>
</dbReference>
<keyword evidence="7" id="KW-1185">Reference proteome</keyword>
<dbReference type="GO" id="GO:0004721">
    <property type="term" value="F:phosphoprotein phosphatase activity"/>
    <property type="evidence" value="ECO:0007669"/>
    <property type="project" value="UniProtKB-KW"/>
</dbReference>
<name>A0AA39M0U6_9BILA</name>
<reference evidence="6" key="1">
    <citation type="submission" date="2023-06" db="EMBL/GenBank/DDBJ databases">
        <title>Genomic analysis of the entomopathogenic nematode Steinernema hermaphroditum.</title>
        <authorList>
            <person name="Schwarz E.M."/>
            <person name="Heppert J.K."/>
            <person name="Baniya A."/>
            <person name="Schwartz H.T."/>
            <person name="Tan C.-H."/>
            <person name="Antoshechkin I."/>
            <person name="Sternberg P.W."/>
            <person name="Goodrich-Blair H."/>
            <person name="Dillman A.R."/>
        </authorList>
    </citation>
    <scope>NUCLEOTIDE SEQUENCE</scope>
    <source>
        <strain evidence="6">PS9179</strain>
        <tissue evidence="6">Whole animal</tissue>
    </source>
</reference>
<evidence type="ECO:0000256" key="4">
    <source>
        <dbReference type="SAM" id="Phobius"/>
    </source>
</evidence>